<evidence type="ECO:0000313" key="2">
    <source>
        <dbReference type="EMBL" id="CAD8130312.1"/>
    </source>
</evidence>
<organism evidence="2 3">
    <name type="scientific">Paramecium sonneborni</name>
    <dbReference type="NCBI Taxonomy" id="65129"/>
    <lineage>
        <taxon>Eukaryota</taxon>
        <taxon>Sar</taxon>
        <taxon>Alveolata</taxon>
        <taxon>Ciliophora</taxon>
        <taxon>Intramacronucleata</taxon>
        <taxon>Oligohymenophorea</taxon>
        <taxon>Peniculida</taxon>
        <taxon>Parameciidae</taxon>
        <taxon>Paramecium</taxon>
    </lineage>
</organism>
<protein>
    <submittedName>
        <fullName evidence="2">Uncharacterized protein</fullName>
    </submittedName>
</protein>
<gene>
    <name evidence="2" type="ORF">PSON_ATCC_30995.1.T2760004</name>
</gene>
<proteinExistence type="predicted"/>
<accession>A0A8S1RSX4</accession>
<evidence type="ECO:0000313" key="3">
    <source>
        <dbReference type="Proteomes" id="UP000692954"/>
    </source>
</evidence>
<dbReference type="AlphaFoldDB" id="A0A8S1RSX4"/>
<keyword evidence="3" id="KW-1185">Reference proteome</keyword>
<reference evidence="2" key="1">
    <citation type="submission" date="2021-01" db="EMBL/GenBank/DDBJ databases">
        <authorList>
            <consortium name="Genoscope - CEA"/>
            <person name="William W."/>
        </authorList>
    </citation>
    <scope>NUCLEOTIDE SEQUENCE</scope>
</reference>
<evidence type="ECO:0000256" key="1">
    <source>
        <dbReference type="SAM" id="Phobius"/>
    </source>
</evidence>
<keyword evidence="1" id="KW-0472">Membrane</keyword>
<keyword evidence="1" id="KW-1133">Transmembrane helix</keyword>
<dbReference type="EMBL" id="CAJJDN010000276">
    <property type="protein sequence ID" value="CAD8130312.1"/>
    <property type="molecule type" value="Genomic_DNA"/>
</dbReference>
<sequence>MLSEVEYIIYQKFHINLIGSNIKRFLTIVVYGHWNKIVIAEMVQKHHIYCALILFFILLCLFLIILI</sequence>
<feature type="transmembrane region" description="Helical" evidence="1">
    <location>
        <begin position="46"/>
        <end position="66"/>
    </location>
</feature>
<comment type="caution">
    <text evidence="2">The sequence shown here is derived from an EMBL/GenBank/DDBJ whole genome shotgun (WGS) entry which is preliminary data.</text>
</comment>
<dbReference type="Proteomes" id="UP000692954">
    <property type="component" value="Unassembled WGS sequence"/>
</dbReference>
<keyword evidence="1" id="KW-0812">Transmembrane</keyword>
<name>A0A8S1RSX4_9CILI</name>